<keyword evidence="2" id="KW-0813">Transport</keyword>
<sequence length="302" mass="32308">MSNVAIEVEDLRRAYGGQPVLRGLSFTVHTGEIFGLAGANGAGKTTTVEILQGLRRRDGGRVEVLGLDPDRDRSRLRPLLGAQLQASALPDRLRVGEALRLFARLADDRVDWRTLAEQWRLGPLLRKPFGTLSGGQRQRLFLALALVNQPRLVFLDELTQGLDPAARQETWRLVEQARDQGATVVLVSHDLDEAERLCDRVAVLADGALLACGRPVDLTGAAGTVTVQFAAPSAVALAGLVDLPGVAEVGYDGEAASVVVAPSAVVPLAAELDRRGLRPADFTVRRASLSDTVVALLTGDHR</sequence>
<evidence type="ECO:0000256" key="3">
    <source>
        <dbReference type="ARBA" id="ARBA00022741"/>
    </source>
</evidence>
<keyword evidence="5" id="KW-0046">Antibiotic resistance</keyword>
<reference evidence="8" key="1">
    <citation type="submission" date="2016-10" db="EMBL/GenBank/DDBJ databases">
        <title>Frankia sp. NRRL B-16386 Genome sequencing.</title>
        <authorList>
            <person name="Ghodhbane-Gtari F."/>
            <person name="Swanson E."/>
            <person name="Gueddou A."/>
            <person name="Hezbri K."/>
            <person name="Ktari K."/>
            <person name="Nouioui I."/>
            <person name="Morris K."/>
            <person name="Simpson S."/>
            <person name="Abebe-Akele F."/>
            <person name="Thomas K."/>
            <person name="Gtari M."/>
            <person name="Tisa L.S."/>
        </authorList>
    </citation>
    <scope>NUCLEOTIDE SEQUENCE [LARGE SCALE GENOMIC DNA]</scope>
    <source>
        <strain evidence="8">NRRL B-16386</strain>
    </source>
</reference>
<gene>
    <name evidence="7" type="ORF">BL253_10745</name>
</gene>
<dbReference type="Pfam" id="PF00005">
    <property type="entry name" value="ABC_tran"/>
    <property type="match status" value="1"/>
</dbReference>
<dbReference type="GO" id="GO:0005524">
    <property type="term" value="F:ATP binding"/>
    <property type="evidence" value="ECO:0007669"/>
    <property type="project" value="UniProtKB-KW"/>
</dbReference>
<dbReference type="GO" id="GO:0016887">
    <property type="term" value="F:ATP hydrolysis activity"/>
    <property type="evidence" value="ECO:0007669"/>
    <property type="project" value="InterPro"/>
</dbReference>
<dbReference type="EMBL" id="MOMC01000018">
    <property type="protein sequence ID" value="ONH31124.1"/>
    <property type="molecule type" value="Genomic_DNA"/>
</dbReference>
<keyword evidence="3" id="KW-0547">Nucleotide-binding</keyword>
<evidence type="ECO:0000256" key="4">
    <source>
        <dbReference type="ARBA" id="ARBA00022840"/>
    </source>
</evidence>
<evidence type="ECO:0000256" key="1">
    <source>
        <dbReference type="ARBA" id="ARBA00004202"/>
    </source>
</evidence>
<evidence type="ECO:0000313" key="8">
    <source>
        <dbReference type="Proteomes" id="UP000188929"/>
    </source>
</evidence>
<dbReference type="OrthoDB" id="9804819at2"/>
<organism evidence="7 8">
    <name type="scientific">Pseudofrankia asymbiotica</name>
    <dbReference type="NCBI Taxonomy" id="1834516"/>
    <lineage>
        <taxon>Bacteria</taxon>
        <taxon>Bacillati</taxon>
        <taxon>Actinomycetota</taxon>
        <taxon>Actinomycetes</taxon>
        <taxon>Frankiales</taxon>
        <taxon>Frankiaceae</taxon>
        <taxon>Pseudofrankia</taxon>
    </lineage>
</organism>
<dbReference type="CDD" id="cd03230">
    <property type="entry name" value="ABC_DR_subfamily_A"/>
    <property type="match status" value="1"/>
</dbReference>
<dbReference type="STRING" id="1834516.BL253_10745"/>
<dbReference type="GO" id="GO:0046677">
    <property type="term" value="P:response to antibiotic"/>
    <property type="evidence" value="ECO:0007669"/>
    <property type="project" value="UniProtKB-KW"/>
</dbReference>
<dbReference type="Gene3D" id="3.40.50.300">
    <property type="entry name" value="P-loop containing nucleotide triphosphate hydrolases"/>
    <property type="match status" value="1"/>
</dbReference>
<dbReference type="GO" id="GO:0005886">
    <property type="term" value="C:plasma membrane"/>
    <property type="evidence" value="ECO:0007669"/>
    <property type="project" value="UniProtKB-SubCell"/>
</dbReference>
<dbReference type="PANTHER" id="PTHR42711">
    <property type="entry name" value="ABC TRANSPORTER ATP-BINDING PROTEIN"/>
    <property type="match status" value="1"/>
</dbReference>
<dbReference type="SMART" id="SM00382">
    <property type="entry name" value="AAA"/>
    <property type="match status" value="1"/>
</dbReference>
<proteinExistence type="predicted"/>
<dbReference type="InterPro" id="IPR003593">
    <property type="entry name" value="AAA+_ATPase"/>
</dbReference>
<feature type="domain" description="ABC transporter" evidence="6">
    <location>
        <begin position="6"/>
        <end position="231"/>
    </location>
</feature>
<dbReference type="InterPro" id="IPR003439">
    <property type="entry name" value="ABC_transporter-like_ATP-bd"/>
</dbReference>
<protein>
    <submittedName>
        <fullName evidence="7">ABC transporter</fullName>
    </submittedName>
</protein>
<evidence type="ECO:0000256" key="2">
    <source>
        <dbReference type="ARBA" id="ARBA00022448"/>
    </source>
</evidence>
<comment type="caution">
    <text evidence="7">The sequence shown here is derived from an EMBL/GenBank/DDBJ whole genome shotgun (WGS) entry which is preliminary data.</text>
</comment>
<dbReference type="AlphaFoldDB" id="A0A1V2ID78"/>
<dbReference type="InterPro" id="IPR050763">
    <property type="entry name" value="ABC_transporter_ATP-binding"/>
</dbReference>
<keyword evidence="4" id="KW-0067">ATP-binding</keyword>
<accession>A0A1V2ID78</accession>
<dbReference type="RefSeq" id="WP_076816063.1">
    <property type="nucleotide sequence ID" value="NZ_MOMC01000018.1"/>
</dbReference>
<dbReference type="SUPFAM" id="SSF52540">
    <property type="entry name" value="P-loop containing nucleoside triphosphate hydrolases"/>
    <property type="match status" value="1"/>
</dbReference>
<dbReference type="PANTHER" id="PTHR42711:SF16">
    <property type="entry name" value="ABC TRANSPORTER ATP-BINDING PROTEIN"/>
    <property type="match status" value="1"/>
</dbReference>
<name>A0A1V2ID78_9ACTN</name>
<evidence type="ECO:0000259" key="6">
    <source>
        <dbReference type="PROSITE" id="PS50893"/>
    </source>
</evidence>
<evidence type="ECO:0000313" key="7">
    <source>
        <dbReference type="EMBL" id="ONH31124.1"/>
    </source>
</evidence>
<dbReference type="PROSITE" id="PS50893">
    <property type="entry name" value="ABC_TRANSPORTER_2"/>
    <property type="match status" value="1"/>
</dbReference>
<dbReference type="PROSITE" id="PS00211">
    <property type="entry name" value="ABC_TRANSPORTER_1"/>
    <property type="match status" value="1"/>
</dbReference>
<comment type="subcellular location">
    <subcellularLocation>
        <location evidence="1">Cell membrane</location>
        <topology evidence="1">Peripheral membrane protein</topology>
    </subcellularLocation>
</comment>
<dbReference type="InterPro" id="IPR027417">
    <property type="entry name" value="P-loop_NTPase"/>
</dbReference>
<keyword evidence="8" id="KW-1185">Reference proteome</keyword>
<dbReference type="Proteomes" id="UP000188929">
    <property type="component" value="Unassembled WGS sequence"/>
</dbReference>
<evidence type="ECO:0000256" key="5">
    <source>
        <dbReference type="ARBA" id="ARBA00023251"/>
    </source>
</evidence>
<dbReference type="InterPro" id="IPR017871">
    <property type="entry name" value="ABC_transporter-like_CS"/>
</dbReference>